<accession>A0A087UMT0</accession>
<keyword evidence="3" id="KW-1185">Reference proteome</keyword>
<keyword evidence="1" id="KW-0472">Membrane</keyword>
<proteinExistence type="predicted"/>
<gene>
    <name evidence="2" type="ORF">X975_25486</name>
</gene>
<sequence length="140" mass="15550">MADRQINQTVGIYLFSMLMLLTLLPPAHVVSMACNACGPECANACGTAMFRACCFNYNRKRSVPEEEIDHMAIDNAANLSEGLDIGPWSNGDVGKMTIAKINPNYPKSFLTEKWSQLFGKPTEGGLNKIQYQPYYANNNY</sequence>
<feature type="transmembrane region" description="Helical" evidence="1">
    <location>
        <begin position="12"/>
        <end position="33"/>
    </location>
</feature>
<dbReference type="AlphaFoldDB" id="A0A087UMT0"/>
<keyword evidence="1" id="KW-0812">Transmembrane</keyword>
<evidence type="ECO:0008006" key="4">
    <source>
        <dbReference type="Google" id="ProtNLM"/>
    </source>
</evidence>
<keyword evidence="1" id="KW-1133">Transmembrane helix</keyword>
<evidence type="ECO:0000256" key="1">
    <source>
        <dbReference type="SAM" id="Phobius"/>
    </source>
</evidence>
<evidence type="ECO:0000313" key="2">
    <source>
        <dbReference type="EMBL" id="KFM78669.1"/>
    </source>
</evidence>
<organism evidence="2 3">
    <name type="scientific">Stegodyphus mimosarum</name>
    <name type="common">African social velvet spider</name>
    <dbReference type="NCBI Taxonomy" id="407821"/>
    <lineage>
        <taxon>Eukaryota</taxon>
        <taxon>Metazoa</taxon>
        <taxon>Ecdysozoa</taxon>
        <taxon>Arthropoda</taxon>
        <taxon>Chelicerata</taxon>
        <taxon>Arachnida</taxon>
        <taxon>Araneae</taxon>
        <taxon>Araneomorphae</taxon>
        <taxon>Entelegynae</taxon>
        <taxon>Eresoidea</taxon>
        <taxon>Eresidae</taxon>
        <taxon>Stegodyphus</taxon>
    </lineage>
</organism>
<protein>
    <recommendedName>
        <fullName evidence="4">Trissin</fullName>
    </recommendedName>
</protein>
<name>A0A087UMT0_STEMI</name>
<dbReference type="Proteomes" id="UP000054359">
    <property type="component" value="Unassembled WGS sequence"/>
</dbReference>
<feature type="non-terminal residue" evidence="2">
    <location>
        <position position="140"/>
    </location>
</feature>
<dbReference type="EMBL" id="KK120610">
    <property type="protein sequence ID" value="KFM78669.1"/>
    <property type="molecule type" value="Genomic_DNA"/>
</dbReference>
<dbReference type="PROSITE" id="PS51257">
    <property type="entry name" value="PROKAR_LIPOPROTEIN"/>
    <property type="match status" value="1"/>
</dbReference>
<dbReference type="OMA" id="CCFNYNK"/>
<evidence type="ECO:0000313" key="3">
    <source>
        <dbReference type="Proteomes" id="UP000054359"/>
    </source>
</evidence>
<reference evidence="2 3" key="1">
    <citation type="submission" date="2013-11" db="EMBL/GenBank/DDBJ databases">
        <title>Genome sequencing of Stegodyphus mimosarum.</title>
        <authorList>
            <person name="Bechsgaard J."/>
        </authorList>
    </citation>
    <scope>NUCLEOTIDE SEQUENCE [LARGE SCALE GENOMIC DNA]</scope>
</reference>
<dbReference type="OrthoDB" id="8195871at2759"/>